<dbReference type="InterPro" id="IPR005202">
    <property type="entry name" value="TF_GRAS"/>
</dbReference>
<comment type="similarity">
    <text evidence="5">Belongs to the GRAS family.</text>
</comment>
<dbReference type="Pfam" id="PF03514">
    <property type="entry name" value="GRAS"/>
    <property type="match status" value="1"/>
</dbReference>
<keyword evidence="8" id="KW-1185">Reference proteome</keyword>
<evidence type="ECO:0008006" key="9">
    <source>
        <dbReference type="Google" id="ProtNLM"/>
    </source>
</evidence>
<evidence type="ECO:0000256" key="1">
    <source>
        <dbReference type="ARBA" id="ARBA00004123"/>
    </source>
</evidence>
<keyword evidence="4" id="KW-0539">Nucleus</keyword>
<comment type="subcellular location">
    <subcellularLocation>
        <location evidence="1">Nucleus</location>
    </subcellularLocation>
</comment>
<name>A0AAW2BGY8_9ROSI</name>
<reference evidence="7 8" key="1">
    <citation type="submission" date="2024-01" db="EMBL/GenBank/DDBJ databases">
        <title>A telomere-to-telomere, gap-free genome of sweet tea (Lithocarpus litseifolius).</title>
        <authorList>
            <person name="Zhou J."/>
        </authorList>
    </citation>
    <scope>NUCLEOTIDE SEQUENCE [LARGE SCALE GENOMIC DNA]</scope>
    <source>
        <strain evidence="7">Zhou-2022a</strain>
        <tissue evidence="7">Leaf</tissue>
    </source>
</reference>
<comment type="caution">
    <text evidence="7">The sequence shown here is derived from an EMBL/GenBank/DDBJ whole genome shotgun (WGS) entry which is preliminary data.</text>
</comment>
<dbReference type="EMBL" id="JAZDWU010000011">
    <property type="protein sequence ID" value="KAK9985269.1"/>
    <property type="molecule type" value="Genomic_DNA"/>
</dbReference>
<evidence type="ECO:0000313" key="7">
    <source>
        <dbReference type="EMBL" id="KAK9985269.1"/>
    </source>
</evidence>
<evidence type="ECO:0000256" key="2">
    <source>
        <dbReference type="ARBA" id="ARBA00023015"/>
    </source>
</evidence>
<dbReference type="AlphaFoldDB" id="A0AAW2BGY8"/>
<feature type="region of interest" description="Leucine repeat II (LRII)" evidence="5">
    <location>
        <begin position="539"/>
        <end position="571"/>
    </location>
</feature>
<evidence type="ECO:0000256" key="5">
    <source>
        <dbReference type="PROSITE-ProRule" id="PRU01191"/>
    </source>
</evidence>
<dbReference type="Proteomes" id="UP001459277">
    <property type="component" value="Unassembled WGS sequence"/>
</dbReference>
<keyword evidence="3" id="KW-0804">Transcription</keyword>
<feature type="compositionally biased region" description="Polar residues" evidence="6">
    <location>
        <begin position="56"/>
        <end position="66"/>
    </location>
</feature>
<dbReference type="PROSITE" id="PS50985">
    <property type="entry name" value="GRAS"/>
    <property type="match status" value="1"/>
</dbReference>
<proteinExistence type="inferred from homology"/>
<feature type="region of interest" description="Leucine repeat I (LRI)" evidence="5">
    <location>
        <begin position="379"/>
        <end position="439"/>
    </location>
</feature>
<feature type="short sequence motif" description="VHIID" evidence="5">
    <location>
        <begin position="489"/>
        <end position="493"/>
    </location>
</feature>
<comment type="caution">
    <text evidence="5">Lacks conserved residue(s) required for the propagation of feature annotation.</text>
</comment>
<gene>
    <name evidence="7" type="ORF">SO802_030220</name>
</gene>
<evidence type="ECO:0000313" key="8">
    <source>
        <dbReference type="Proteomes" id="UP001459277"/>
    </source>
</evidence>
<dbReference type="GO" id="GO:0005634">
    <property type="term" value="C:nucleus"/>
    <property type="evidence" value="ECO:0007669"/>
    <property type="project" value="UniProtKB-SubCell"/>
</dbReference>
<feature type="region of interest" description="Disordered" evidence="6">
    <location>
        <begin position="272"/>
        <end position="293"/>
    </location>
</feature>
<sequence length="754" mass="84749">MDSRFSGFSGSANGVQFGNPSFSLLSNENLVARPRFDNALLDHNVRGFHFLESDQTPSHIAPSSSVNEREDSPEDCDFSDAVLNYINQILMEEDMEDKTCMLQESLELQAAEKSFYEVLGKKYPPSPEHRLTYINQNDGSSNDHHQVYYTNYYPSSSFFGDNSLIQSQGEEYIISPLQSHPLYRIPQSSYSSSNSVISSSVDGLVDSPSSTLQVPDSNFESQSVWQFRKGVEEANKFLPSGSQLYVNLEANGLTYMEPKAGIGNLEVKVEGKDEGEYSPSGSRGKKNPYRADGDIEVERSSKLAAVFTESILRSDLFDIILLHSAGAGREALNASREALAARREALQNVKSKTAPLNGKLKGTNSGRGRAKKQSGKEVVDLRTLLINCAQAVAADDQRSASELLKQIRQHSSPFGDGNQRLAHYFADGLEARMAGTGSQIYRGLASKKLSAADTLKAHHLLLAASSIEKMSIFTSNRTIMSGAAKATRVHVIDFGILYGFQWPTLIQRLSWRDGGPPKLRITGIDFPQPGFRPAERVEETGRRLANYAESFKVPFEYNAIAKKWETIQLEELKIDRDEFLVVNCLYRAKNLPDESVAVDSSRNIFLNLIRKINPDIFIHGVVNGAFNAPFFVTRFREALFHYSALFDMLETIVPREDRERTLLEKEVFGRQALNVIACEGWERVERPETYKQWQVRNLRAGFAQLPLDREILERAIDKVRTSYHKDFVIHEDGRWMVQGWKGRIIYALSCWKPA</sequence>
<dbReference type="PANTHER" id="PTHR31636">
    <property type="entry name" value="OSJNBA0084A10.13 PROTEIN-RELATED"/>
    <property type="match status" value="1"/>
</dbReference>
<feature type="region of interest" description="VHIID" evidence="5">
    <location>
        <begin position="458"/>
        <end position="523"/>
    </location>
</feature>
<feature type="region of interest" description="Disordered" evidence="6">
    <location>
        <begin position="56"/>
        <end position="75"/>
    </location>
</feature>
<protein>
    <recommendedName>
        <fullName evidence="9">Scarecrow-like protein 9</fullName>
    </recommendedName>
</protein>
<accession>A0AAW2BGY8</accession>
<evidence type="ECO:0000256" key="4">
    <source>
        <dbReference type="ARBA" id="ARBA00023242"/>
    </source>
</evidence>
<keyword evidence="2" id="KW-0805">Transcription regulation</keyword>
<evidence type="ECO:0000256" key="3">
    <source>
        <dbReference type="ARBA" id="ARBA00023163"/>
    </source>
</evidence>
<feature type="region of interest" description="SAW" evidence="5">
    <location>
        <begin position="677"/>
        <end position="752"/>
    </location>
</feature>
<organism evidence="7 8">
    <name type="scientific">Lithocarpus litseifolius</name>
    <dbReference type="NCBI Taxonomy" id="425828"/>
    <lineage>
        <taxon>Eukaryota</taxon>
        <taxon>Viridiplantae</taxon>
        <taxon>Streptophyta</taxon>
        <taxon>Embryophyta</taxon>
        <taxon>Tracheophyta</taxon>
        <taxon>Spermatophyta</taxon>
        <taxon>Magnoliopsida</taxon>
        <taxon>eudicotyledons</taxon>
        <taxon>Gunneridae</taxon>
        <taxon>Pentapetalae</taxon>
        <taxon>rosids</taxon>
        <taxon>fabids</taxon>
        <taxon>Fagales</taxon>
        <taxon>Fagaceae</taxon>
        <taxon>Lithocarpus</taxon>
    </lineage>
</organism>
<evidence type="ECO:0000256" key="6">
    <source>
        <dbReference type="SAM" id="MobiDB-lite"/>
    </source>
</evidence>